<proteinExistence type="predicted"/>
<evidence type="ECO:0000313" key="2">
    <source>
        <dbReference type="Proteomes" id="UP000543419"/>
    </source>
</evidence>
<dbReference type="Proteomes" id="UP000543419">
    <property type="component" value="Unassembled WGS sequence"/>
</dbReference>
<comment type="caution">
    <text evidence="1">The sequence shown here is derived from an EMBL/GenBank/DDBJ whole genome shotgun (WGS) entry which is preliminary data.</text>
</comment>
<keyword evidence="2" id="KW-1185">Reference proteome</keyword>
<sequence>MRRVVFAARLLTPRDVRCRTFTAYASFFRPDAYDADEVDEFMDEAETTITVLCREILELRRQVACG</sequence>
<dbReference type="AlphaFoldDB" id="A0A7Y0EX84"/>
<accession>A0A7Y0EX84</accession>
<dbReference type="EMBL" id="JAAIIG010000003">
    <property type="protein sequence ID" value="NMM98091.1"/>
    <property type="molecule type" value="Genomic_DNA"/>
</dbReference>
<evidence type="ECO:0008006" key="3">
    <source>
        <dbReference type="Google" id="ProtNLM"/>
    </source>
</evidence>
<evidence type="ECO:0000313" key="1">
    <source>
        <dbReference type="EMBL" id="NMM98091.1"/>
    </source>
</evidence>
<name>A0A7Y0EX84_9BIFI</name>
<reference evidence="1 2" key="1">
    <citation type="submission" date="2020-02" db="EMBL/GenBank/DDBJ databases">
        <title>Characterization of phylogenetic diversity of novel bifidobacterial species isolated in Czech ZOOs.</title>
        <authorList>
            <person name="Lugli G.A."/>
            <person name="Vera N.B."/>
            <person name="Ventura M."/>
        </authorList>
    </citation>
    <scope>NUCLEOTIDE SEQUENCE [LARGE SCALE GENOMIC DNA]</scope>
    <source>
        <strain evidence="1 2">DSM 109959</strain>
    </source>
</reference>
<protein>
    <recommendedName>
        <fullName evidence="3">DivIVA domain-containing protein</fullName>
    </recommendedName>
</protein>
<dbReference type="Gene3D" id="6.10.250.660">
    <property type="match status" value="1"/>
</dbReference>
<gene>
    <name evidence="1" type="ORF">G1C97_1040</name>
</gene>
<organism evidence="1 2">
    <name type="scientific">Bifidobacterium olomucense</name>
    <dbReference type="NCBI Taxonomy" id="2675324"/>
    <lineage>
        <taxon>Bacteria</taxon>
        <taxon>Bacillati</taxon>
        <taxon>Actinomycetota</taxon>
        <taxon>Actinomycetes</taxon>
        <taxon>Bifidobacteriales</taxon>
        <taxon>Bifidobacteriaceae</taxon>
        <taxon>Bifidobacterium</taxon>
    </lineage>
</organism>